<keyword evidence="3 13" id="KW-0121">Carboxypeptidase</keyword>
<evidence type="ECO:0000256" key="7">
    <source>
        <dbReference type="ARBA" id="ARBA00022801"/>
    </source>
</evidence>
<keyword evidence="14" id="KW-1185">Reference proteome</keyword>
<dbReference type="GO" id="GO:0004181">
    <property type="term" value="F:metallocarboxypeptidase activity"/>
    <property type="evidence" value="ECO:0007669"/>
    <property type="project" value="InterPro"/>
</dbReference>
<evidence type="ECO:0000256" key="11">
    <source>
        <dbReference type="SAM" id="SignalP"/>
    </source>
</evidence>
<keyword evidence="8" id="KW-0862">Zinc</keyword>
<dbReference type="GO" id="GO:0005615">
    <property type="term" value="C:extracellular space"/>
    <property type="evidence" value="ECO:0007669"/>
    <property type="project" value="TreeGrafter"/>
</dbReference>
<keyword evidence="7" id="KW-0378">Hydrolase</keyword>
<evidence type="ECO:0000256" key="10">
    <source>
        <dbReference type="PROSITE-ProRule" id="PRU01379"/>
    </source>
</evidence>
<sequence>MGSKRLRYLDLPPSIWNLLLWTLPFLLSHNVAAHDQQAFRSPRPQVDGVLRRFTPESLDGLENVLDIAQSHELDIWQIGADAVPHVDIYSNLPLPSSLLSTPHSIHNISAQTPSLELERQDWDLTSLENTTFHAEFHRQPDVDAFIFEMARLHPESVSVLRLGHSAEEREMLGMKISASKGAKEKLSFVVLGPQHAREWVATSTALYLAHALLANSSEPNSLSSLLDVYDFHIIPSPNPDGYVHTWDVDRFWYKNRQIVGPNAKCIGIDMNRCVRGSHWKPHAKGPLLWSSASASSSSDEFKKKKKKNKTPADPCSHWYPGHRAFEAPEVNNLANYITKVNGIGRGAGKGGGGVVAMVDLRSYGQMLATPYSYKCDHLPKDNEDQMEALLGAAQAARSVHGTSFTTGRLCELLYRAPGNILDYVYQTAGIKYAYAAFLRDTGTYGFAIPPSWIRPVGEETGVLVDYLARFVARQKGIPM</sequence>
<evidence type="ECO:0000259" key="12">
    <source>
        <dbReference type="PROSITE" id="PS52035"/>
    </source>
</evidence>
<evidence type="ECO:0000256" key="1">
    <source>
        <dbReference type="ARBA" id="ARBA00001947"/>
    </source>
</evidence>
<feature type="domain" description="Peptidase M14" evidence="12">
    <location>
        <begin position="135"/>
        <end position="471"/>
    </location>
</feature>
<dbReference type="GO" id="GO:0008270">
    <property type="term" value="F:zinc ion binding"/>
    <property type="evidence" value="ECO:0007669"/>
    <property type="project" value="InterPro"/>
</dbReference>
<comment type="caution">
    <text evidence="10">Lacks conserved residue(s) required for the propagation of feature annotation.</text>
</comment>
<dbReference type="Gene3D" id="3.40.630.10">
    <property type="entry name" value="Zn peptidases"/>
    <property type="match status" value="1"/>
</dbReference>
<evidence type="ECO:0000256" key="9">
    <source>
        <dbReference type="ARBA" id="ARBA00023049"/>
    </source>
</evidence>
<organism evidence="13 14">
    <name type="scientific">Favolaschia claudopus</name>
    <dbReference type="NCBI Taxonomy" id="2862362"/>
    <lineage>
        <taxon>Eukaryota</taxon>
        <taxon>Fungi</taxon>
        <taxon>Dikarya</taxon>
        <taxon>Basidiomycota</taxon>
        <taxon>Agaricomycotina</taxon>
        <taxon>Agaricomycetes</taxon>
        <taxon>Agaricomycetidae</taxon>
        <taxon>Agaricales</taxon>
        <taxon>Marasmiineae</taxon>
        <taxon>Mycenaceae</taxon>
        <taxon>Favolaschia</taxon>
    </lineage>
</organism>
<proteinExistence type="inferred from homology"/>
<dbReference type="SMART" id="SM00631">
    <property type="entry name" value="Zn_pept"/>
    <property type="match status" value="1"/>
</dbReference>
<keyword evidence="6 11" id="KW-0732">Signal</keyword>
<accession>A0AAW0BAQ6</accession>
<dbReference type="GO" id="GO:0006508">
    <property type="term" value="P:proteolysis"/>
    <property type="evidence" value="ECO:0007669"/>
    <property type="project" value="UniProtKB-KW"/>
</dbReference>
<evidence type="ECO:0000256" key="5">
    <source>
        <dbReference type="ARBA" id="ARBA00022723"/>
    </source>
</evidence>
<dbReference type="SUPFAM" id="SSF53187">
    <property type="entry name" value="Zn-dependent exopeptidases"/>
    <property type="match status" value="1"/>
</dbReference>
<keyword evidence="5" id="KW-0479">Metal-binding</keyword>
<evidence type="ECO:0000256" key="8">
    <source>
        <dbReference type="ARBA" id="ARBA00022833"/>
    </source>
</evidence>
<comment type="cofactor">
    <cofactor evidence="1">
        <name>Zn(2+)</name>
        <dbReference type="ChEBI" id="CHEBI:29105"/>
    </cofactor>
</comment>
<dbReference type="PROSITE" id="PS52035">
    <property type="entry name" value="PEPTIDASE_M14"/>
    <property type="match status" value="1"/>
</dbReference>
<protein>
    <submittedName>
        <fullName evidence="13">Zinc carboxypeptidase</fullName>
    </submittedName>
</protein>
<name>A0AAW0BAQ6_9AGAR</name>
<evidence type="ECO:0000313" key="13">
    <source>
        <dbReference type="EMBL" id="KAK7023322.1"/>
    </source>
</evidence>
<evidence type="ECO:0000256" key="2">
    <source>
        <dbReference type="ARBA" id="ARBA00005988"/>
    </source>
</evidence>
<dbReference type="Pfam" id="PF00246">
    <property type="entry name" value="Peptidase_M14"/>
    <property type="match status" value="1"/>
</dbReference>
<evidence type="ECO:0000256" key="6">
    <source>
        <dbReference type="ARBA" id="ARBA00022729"/>
    </source>
</evidence>
<dbReference type="FunFam" id="3.40.630.10:FF:000084">
    <property type="entry name" value="Carboxypeptidase B2"/>
    <property type="match status" value="1"/>
</dbReference>
<dbReference type="AlphaFoldDB" id="A0AAW0BAQ6"/>
<comment type="caution">
    <text evidence="13">The sequence shown here is derived from an EMBL/GenBank/DDBJ whole genome shotgun (WGS) entry which is preliminary data.</text>
</comment>
<keyword evidence="4" id="KW-0645">Protease</keyword>
<dbReference type="PANTHER" id="PTHR11705">
    <property type="entry name" value="PROTEASE FAMILY M14 CARBOXYPEPTIDASE A,B"/>
    <property type="match status" value="1"/>
</dbReference>
<dbReference type="Proteomes" id="UP001362999">
    <property type="component" value="Unassembled WGS sequence"/>
</dbReference>
<dbReference type="EMBL" id="JAWWNJ010000036">
    <property type="protein sequence ID" value="KAK7023322.1"/>
    <property type="molecule type" value="Genomic_DNA"/>
</dbReference>
<comment type="similarity">
    <text evidence="2 10">Belongs to the peptidase M14 family.</text>
</comment>
<gene>
    <name evidence="13" type="ORF">R3P38DRAFT_2531924</name>
</gene>
<dbReference type="InterPro" id="IPR000834">
    <property type="entry name" value="Peptidase_M14"/>
</dbReference>
<reference evidence="13 14" key="1">
    <citation type="journal article" date="2024" name="J Genomics">
        <title>Draft genome sequencing and assembly of Favolaschia claudopus CIRM-BRFM 2984 isolated from oak limbs.</title>
        <authorList>
            <person name="Navarro D."/>
            <person name="Drula E."/>
            <person name="Chaduli D."/>
            <person name="Cazenave R."/>
            <person name="Ahrendt S."/>
            <person name="Wang J."/>
            <person name="Lipzen A."/>
            <person name="Daum C."/>
            <person name="Barry K."/>
            <person name="Grigoriev I.V."/>
            <person name="Favel A."/>
            <person name="Rosso M.N."/>
            <person name="Martin F."/>
        </authorList>
    </citation>
    <scope>NUCLEOTIDE SEQUENCE [LARGE SCALE GENOMIC DNA]</scope>
    <source>
        <strain evidence="13 14">CIRM-BRFM 2984</strain>
    </source>
</reference>
<dbReference type="CDD" id="cd03860">
    <property type="entry name" value="M14_CP_A-B_like"/>
    <property type="match status" value="1"/>
</dbReference>
<evidence type="ECO:0000256" key="3">
    <source>
        <dbReference type="ARBA" id="ARBA00022645"/>
    </source>
</evidence>
<dbReference type="PANTHER" id="PTHR11705:SF143">
    <property type="entry name" value="SLL0236 PROTEIN"/>
    <property type="match status" value="1"/>
</dbReference>
<feature type="chain" id="PRO_5043788115" evidence="11">
    <location>
        <begin position="34"/>
        <end position="479"/>
    </location>
</feature>
<feature type="signal peptide" evidence="11">
    <location>
        <begin position="1"/>
        <end position="33"/>
    </location>
</feature>
<evidence type="ECO:0000313" key="14">
    <source>
        <dbReference type="Proteomes" id="UP001362999"/>
    </source>
</evidence>
<keyword evidence="9" id="KW-0482">Metalloprotease</keyword>
<evidence type="ECO:0000256" key="4">
    <source>
        <dbReference type="ARBA" id="ARBA00022670"/>
    </source>
</evidence>